<evidence type="ECO:0000259" key="6">
    <source>
        <dbReference type="Pfam" id="PF04542"/>
    </source>
</evidence>
<keyword evidence="4" id="KW-0238">DNA-binding</keyword>
<dbReference type="InterPro" id="IPR014284">
    <property type="entry name" value="RNA_pol_sigma-70_dom"/>
</dbReference>
<dbReference type="InterPro" id="IPR007627">
    <property type="entry name" value="RNA_pol_sigma70_r2"/>
</dbReference>
<evidence type="ECO:0000256" key="4">
    <source>
        <dbReference type="ARBA" id="ARBA00023125"/>
    </source>
</evidence>
<comment type="similarity">
    <text evidence="1">Belongs to the sigma-70 factor family. ECF subfamily.</text>
</comment>
<dbReference type="Gene3D" id="1.10.10.10">
    <property type="entry name" value="Winged helix-like DNA-binding domain superfamily/Winged helix DNA-binding domain"/>
    <property type="match status" value="1"/>
</dbReference>
<evidence type="ECO:0000256" key="1">
    <source>
        <dbReference type="ARBA" id="ARBA00010641"/>
    </source>
</evidence>
<dbReference type="CDD" id="cd06171">
    <property type="entry name" value="Sigma70_r4"/>
    <property type="match status" value="1"/>
</dbReference>
<dbReference type="RefSeq" id="WP_378588314.1">
    <property type="nucleotide sequence ID" value="NZ_JBHSKD010000007.1"/>
</dbReference>
<accession>A0ABW0BFZ6</accession>
<gene>
    <name evidence="8" type="ORF">ACFPGP_06120</name>
</gene>
<dbReference type="NCBIfam" id="TIGR02937">
    <property type="entry name" value="sigma70-ECF"/>
    <property type="match status" value="1"/>
</dbReference>
<organism evidence="8 9">
    <name type="scientific">Nocardioides taihuensis</name>
    <dbReference type="NCBI Taxonomy" id="1835606"/>
    <lineage>
        <taxon>Bacteria</taxon>
        <taxon>Bacillati</taxon>
        <taxon>Actinomycetota</taxon>
        <taxon>Actinomycetes</taxon>
        <taxon>Propionibacteriales</taxon>
        <taxon>Nocardioidaceae</taxon>
        <taxon>Nocardioides</taxon>
    </lineage>
</organism>
<keyword evidence="5" id="KW-0804">Transcription</keyword>
<dbReference type="EMBL" id="JBHSKD010000007">
    <property type="protein sequence ID" value="MFC5176239.1"/>
    <property type="molecule type" value="Genomic_DNA"/>
</dbReference>
<name>A0ABW0BFZ6_9ACTN</name>
<dbReference type="Gene3D" id="1.10.1740.10">
    <property type="match status" value="1"/>
</dbReference>
<keyword evidence="3" id="KW-0731">Sigma factor</keyword>
<comment type="caution">
    <text evidence="8">The sequence shown here is derived from an EMBL/GenBank/DDBJ whole genome shotgun (WGS) entry which is preliminary data.</text>
</comment>
<dbReference type="Pfam" id="PF08281">
    <property type="entry name" value="Sigma70_r4_2"/>
    <property type="match status" value="1"/>
</dbReference>
<dbReference type="InterPro" id="IPR013249">
    <property type="entry name" value="RNA_pol_sigma70_r4_t2"/>
</dbReference>
<evidence type="ECO:0000313" key="8">
    <source>
        <dbReference type="EMBL" id="MFC5176239.1"/>
    </source>
</evidence>
<proteinExistence type="inferred from homology"/>
<evidence type="ECO:0000256" key="5">
    <source>
        <dbReference type="ARBA" id="ARBA00023163"/>
    </source>
</evidence>
<evidence type="ECO:0000256" key="3">
    <source>
        <dbReference type="ARBA" id="ARBA00023082"/>
    </source>
</evidence>
<dbReference type="PANTHER" id="PTHR43133">
    <property type="entry name" value="RNA POLYMERASE ECF-TYPE SIGMA FACTO"/>
    <property type="match status" value="1"/>
</dbReference>
<dbReference type="Pfam" id="PF04542">
    <property type="entry name" value="Sigma70_r2"/>
    <property type="match status" value="1"/>
</dbReference>
<dbReference type="InterPro" id="IPR036388">
    <property type="entry name" value="WH-like_DNA-bd_sf"/>
</dbReference>
<dbReference type="SUPFAM" id="SSF88946">
    <property type="entry name" value="Sigma2 domain of RNA polymerase sigma factors"/>
    <property type="match status" value="1"/>
</dbReference>
<dbReference type="InterPro" id="IPR013325">
    <property type="entry name" value="RNA_pol_sigma_r2"/>
</dbReference>
<reference evidence="9" key="1">
    <citation type="journal article" date="2019" name="Int. J. Syst. Evol. Microbiol.">
        <title>The Global Catalogue of Microorganisms (GCM) 10K type strain sequencing project: providing services to taxonomists for standard genome sequencing and annotation.</title>
        <authorList>
            <consortium name="The Broad Institute Genomics Platform"/>
            <consortium name="The Broad Institute Genome Sequencing Center for Infectious Disease"/>
            <person name="Wu L."/>
            <person name="Ma J."/>
        </authorList>
    </citation>
    <scope>NUCLEOTIDE SEQUENCE [LARGE SCALE GENOMIC DNA]</scope>
    <source>
        <strain evidence="9">DFY41</strain>
    </source>
</reference>
<feature type="domain" description="RNA polymerase sigma-70 region 2" evidence="6">
    <location>
        <begin position="13"/>
        <end position="79"/>
    </location>
</feature>
<feature type="domain" description="RNA polymerase sigma factor 70 region 4 type 2" evidence="7">
    <location>
        <begin position="100"/>
        <end position="150"/>
    </location>
</feature>
<dbReference type="InterPro" id="IPR039425">
    <property type="entry name" value="RNA_pol_sigma-70-like"/>
</dbReference>
<sequence>MRRGDRSRYEEVFRSYYASVLRTAYVVLHDHGRAEEVTQDAFLRLYERWSQASSYDHPAAWVRTVAVRDAIRRAERERRQVVSLQLVDHGATDRLPDLDLFEAVAALPPRQRAAVALYYLEDRPVDEIARLMDVSPSTVKQHLFQARERLGTSLAEGAEGGDPDAE</sequence>
<keyword evidence="2" id="KW-0805">Transcription regulation</keyword>
<protein>
    <submittedName>
        <fullName evidence="8">RNA polymerase sigma factor</fullName>
    </submittedName>
</protein>
<dbReference type="PANTHER" id="PTHR43133:SF8">
    <property type="entry name" value="RNA POLYMERASE SIGMA FACTOR HI_1459-RELATED"/>
    <property type="match status" value="1"/>
</dbReference>
<evidence type="ECO:0000256" key="2">
    <source>
        <dbReference type="ARBA" id="ARBA00023015"/>
    </source>
</evidence>
<keyword evidence="9" id="KW-1185">Reference proteome</keyword>
<dbReference type="InterPro" id="IPR013324">
    <property type="entry name" value="RNA_pol_sigma_r3/r4-like"/>
</dbReference>
<dbReference type="Proteomes" id="UP001596087">
    <property type="component" value="Unassembled WGS sequence"/>
</dbReference>
<evidence type="ECO:0000313" key="9">
    <source>
        <dbReference type="Proteomes" id="UP001596087"/>
    </source>
</evidence>
<dbReference type="SUPFAM" id="SSF88659">
    <property type="entry name" value="Sigma3 and sigma4 domains of RNA polymerase sigma factors"/>
    <property type="match status" value="1"/>
</dbReference>
<evidence type="ECO:0000259" key="7">
    <source>
        <dbReference type="Pfam" id="PF08281"/>
    </source>
</evidence>